<reference evidence="5" key="1">
    <citation type="submission" date="2017-09" db="EMBL/GenBank/DDBJ databases">
        <title>Depth-based differentiation of microbial function through sediment-hosted aquifers and enrichment of novel symbionts in the deep terrestrial subsurface.</title>
        <authorList>
            <person name="Probst A.J."/>
            <person name="Ladd B."/>
            <person name="Jarett J.K."/>
            <person name="Geller-Mcgrath D.E."/>
            <person name="Sieber C.M.K."/>
            <person name="Emerson J.B."/>
            <person name="Anantharaman K."/>
            <person name="Thomas B.C."/>
            <person name="Malmstrom R."/>
            <person name="Stieglmeier M."/>
            <person name="Klingl A."/>
            <person name="Woyke T."/>
            <person name="Ryan C.M."/>
            <person name="Banfield J.F."/>
        </authorList>
    </citation>
    <scope>NUCLEOTIDE SEQUENCE [LARGE SCALE GENOMIC DNA]</scope>
</reference>
<evidence type="ECO:0000313" key="5">
    <source>
        <dbReference type="Proteomes" id="UP000230970"/>
    </source>
</evidence>
<evidence type="ECO:0000259" key="3">
    <source>
        <dbReference type="PROSITE" id="PS50110"/>
    </source>
</evidence>
<dbReference type="EMBL" id="PFNJ01000079">
    <property type="protein sequence ID" value="PIZ42223.1"/>
    <property type="molecule type" value="Genomic_DNA"/>
</dbReference>
<dbReference type="Pfam" id="PF00072">
    <property type="entry name" value="Response_reg"/>
    <property type="match status" value="1"/>
</dbReference>
<dbReference type="SUPFAM" id="SSF52172">
    <property type="entry name" value="CheY-like"/>
    <property type="match status" value="1"/>
</dbReference>
<proteinExistence type="predicted"/>
<organism evidence="4 5">
    <name type="scientific">candidate division WWE3 bacterium CG_4_10_14_0_2_um_filter_42_8</name>
    <dbReference type="NCBI Taxonomy" id="1975074"/>
    <lineage>
        <taxon>Bacteria</taxon>
        <taxon>Katanobacteria</taxon>
    </lineage>
</organism>
<protein>
    <submittedName>
        <fullName evidence="4">Two-component system response regulator</fullName>
    </submittedName>
</protein>
<dbReference type="AlphaFoldDB" id="A0A2M7TB21"/>
<dbReference type="InterPro" id="IPR011006">
    <property type="entry name" value="CheY-like_superfamily"/>
</dbReference>
<evidence type="ECO:0000313" key="4">
    <source>
        <dbReference type="EMBL" id="PIZ42223.1"/>
    </source>
</evidence>
<dbReference type="Gene3D" id="3.40.50.2300">
    <property type="match status" value="1"/>
</dbReference>
<dbReference type="PANTHER" id="PTHR44591">
    <property type="entry name" value="STRESS RESPONSE REGULATOR PROTEIN 1"/>
    <property type="match status" value="1"/>
</dbReference>
<dbReference type="GO" id="GO:0000160">
    <property type="term" value="P:phosphorelay signal transduction system"/>
    <property type="evidence" value="ECO:0007669"/>
    <property type="project" value="InterPro"/>
</dbReference>
<dbReference type="SMART" id="SM00448">
    <property type="entry name" value="REC"/>
    <property type="match status" value="1"/>
</dbReference>
<feature type="domain" description="Response regulatory" evidence="3">
    <location>
        <begin position="3"/>
        <end position="116"/>
    </location>
</feature>
<sequence>MAKILIADDSAFMRSVLKNILAKEGYNDTIEAVDGVDALKKIEEEKADLLLLDIIMPNLDGIGVLKKIPAGKIKAIVISAVGQEKMMNEAKSLGAVDFIIKPFDAENVLEAVKKVLG</sequence>
<dbReference type="InterPro" id="IPR050595">
    <property type="entry name" value="Bact_response_regulator"/>
</dbReference>
<evidence type="ECO:0000256" key="2">
    <source>
        <dbReference type="PROSITE-ProRule" id="PRU00169"/>
    </source>
</evidence>
<evidence type="ECO:0000256" key="1">
    <source>
        <dbReference type="ARBA" id="ARBA00022553"/>
    </source>
</evidence>
<dbReference type="PANTHER" id="PTHR44591:SF3">
    <property type="entry name" value="RESPONSE REGULATORY DOMAIN-CONTAINING PROTEIN"/>
    <property type="match status" value="1"/>
</dbReference>
<name>A0A2M7TB21_UNCKA</name>
<dbReference type="Proteomes" id="UP000230970">
    <property type="component" value="Unassembled WGS sequence"/>
</dbReference>
<gene>
    <name evidence="4" type="ORF">COY34_03210</name>
</gene>
<keyword evidence="1 2" id="KW-0597">Phosphoprotein</keyword>
<feature type="modified residue" description="4-aspartylphosphate" evidence="2">
    <location>
        <position position="53"/>
    </location>
</feature>
<dbReference type="InterPro" id="IPR001789">
    <property type="entry name" value="Sig_transdc_resp-reg_receiver"/>
</dbReference>
<dbReference type="PROSITE" id="PS50110">
    <property type="entry name" value="RESPONSE_REGULATORY"/>
    <property type="match status" value="1"/>
</dbReference>
<accession>A0A2M7TB21</accession>
<comment type="caution">
    <text evidence="4">The sequence shown here is derived from an EMBL/GenBank/DDBJ whole genome shotgun (WGS) entry which is preliminary data.</text>
</comment>